<organism evidence="18 19">
    <name type="scientific">Tuber aestivum</name>
    <name type="common">summer truffle</name>
    <dbReference type="NCBI Taxonomy" id="59557"/>
    <lineage>
        <taxon>Eukaryota</taxon>
        <taxon>Fungi</taxon>
        <taxon>Dikarya</taxon>
        <taxon>Ascomycota</taxon>
        <taxon>Pezizomycotina</taxon>
        <taxon>Pezizomycetes</taxon>
        <taxon>Pezizales</taxon>
        <taxon>Tuberaceae</taxon>
        <taxon>Tuber</taxon>
    </lineage>
</organism>
<keyword evidence="11" id="KW-0967">Endosome</keyword>
<dbReference type="GO" id="GO:0006897">
    <property type="term" value="P:endocytosis"/>
    <property type="evidence" value="ECO:0007669"/>
    <property type="project" value="UniProtKB-KW"/>
</dbReference>
<feature type="region of interest" description="Disordered" evidence="16">
    <location>
        <begin position="1154"/>
        <end position="1200"/>
    </location>
</feature>
<dbReference type="GO" id="GO:0005634">
    <property type="term" value="C:nucleus"/>
    <property type="evidence" value="ECO:0007669"/>
    <property type="project" value="TreeGrafter"/>
</dbReference>
<evidence type="ECO:0000256" key="16">
    <source>
        <dbReference type="SAM" id="MobiDB-lite"/>
    </source>
</evidence>
<dbReference type="GO" id="GO:0000147">
    <property type="term" value="P:actin cortical patch assembly"/>
    <property type="evidence" value="ECO:0007669"/>
    <property type="project" value="TreeGrafter"/>
</dbReference>
<keyword evidence="8" id="KW-0963">Cytoplasm</keyword>
<evidence type="ECO:0000313" key="19">
    <source>
        <dbReference type="Proteomes" id="UP001412239"/>
    </source>
</evidence>
<feature type="compositionally biased region" description="Pro residues" evidence="16">
    <location>
        <begin position="135"/>
        <end position="147"/>
    </location>
</feature>
<feature type="region of interest" description="Disordered" evidence="16">
    <location>
        <begin position="624"/>
        <end position="668"/>
    </location>
</feature>
<feature type="compositionally biased region" description="Basic and acidic residues" evidence="16">
    <location>
        <begin position="509"/>
        <end position="519"/>
    </location>
</feature>
<dbReference type="Pfam" id="PF00018">
    <property type="entry name" value="SH3_1"/>
    <property type="match status" value="2"/>
</dbReference>
<evidence type="ECO:0000256" key="6">
    <source>
        <dbReference type="ARBA" id="ARBA00022443"/>
    </source>
</evidence>
<dbReference type="Pfam" id="PF24081">
    <property type="entry name" value="PH_SLA1"/>
    <property type="match status" value="1"/>
</dbReference>
<dbReference type="CDD" id="cd11775">
    <property type="entry name" value="SH3_Sla1p_3"/>
    <property type="match status" value="1"/>
</dbReference>
<feature type="domain" description="SH3" evidence="17">
    <location>
        <begin position="405"/>
        <end position="466"/>
    </location>
</feature>
<evidence type="ECO:0000256" key="12">
    <source>
        <dbReference type="ARBA" id="ARBA00023136"/>
    </source>
</evidence>
<dbReference type="InterPro" id="IPR007131">
    <property type="entry name" value="SHD1"/>
</dbReference>
<keyword evidence="14" id="KW-0206">Cytoskeleton</keyword>
<dbReference type="InterPro" id="IPR001452">
    <property type="entry name" value="SH3_domain"/>
</dbReference>
<dbReference type="GO" id="GO:0005886">
    <property type="term" value="C:plasma membrane"/>
    <property type="evidence" value="ECO:0007669"/>
    <property type="project" value="UniProtKB-SubCell"/>
</dbReference>
<evidence type="ECO:0000256" key="14">
    <source>
        <dbReference type="ARBA" id="ARBA00023212"/>
    </source>
</evidence>
<evidence type="ECO:0000256" key="5">
    <source>
        <dbReference type="ARBA" id="ARBA00020357"/>
    </source>
</evidence>
<dbReference type="GO" id="GO:0030479">
    <property type="term" value="C:actin cortical patch"/>
    <property type="evidence" value="ECO:0007669"/>
    <property type="project" value="UniProtKB-SubCell"/>
</dbReference>
<keyword evidence="6 15" id="KW-0728">SH3 domain</keyword>
<evidence type="ECO:0000256" key="7">
    <source>
        <dbReference type="ARBA" id="ARBA00022475"/>
    </source>
</evidence>
<evidence type="ECO:0000256" key="8">
    <source>
        <dbReference type="ARBA" id="ARBA00022490"/>
    </source>
</evidence>
<keyword evidence="12" id="KW-0472">Membrane</keyword>
<dbReference type="PROSITE" id="PS50002">
    <property type="entry name" value="SH3"/>
    <property type="match status" value="3"/>
</dbReference>
<evidence type="ECO:0000256" key="1">
    <source>
        <dbReference type="ARBA" id="ARBA00004125"/>
    </source>
</evidence>
<dbReference type="Gene3D" id="2.30.30.700">
    <property type="entry name" value="SLA1 homology domain 1"/>
    <property type="match status" value="1"/>
</dbReference>
<dbReference type="InterPro" id="IPR036028">
    <property type="entry name" value="SH3-like_dom_sf"/>
</dbReference>
<dbReference type="PANTHER" id="PTHR15735">
    <property type="entry name" value="FCH AND DOUBLE SH3 DOMAINS PROTEIN"/>
    <property type="match status" value="1"/>
</dbReference>
<feature type="compositionally biased region" description="Low complexity" evidence="16">
    <location>
        <begin position="845"/>
        <end position="866"/>
    </location>
</feature>
<evidence type="ECO:0000256" key="10">
    <source>
        <dbReference type="ARBA" id="ARBA00022737"/>
    </source>
</evidence>
<comment type="subcellular location">
    <subcellularLocation>
        <location evidence="3">Cell membrane</location>
        <topology evidence="3">Peripheral membrane protein</topology>
        <orientation evidence="3">Cytoplasmic side</orientation>
    </subcellularLocation>
    <subcellularLocation>
        <location evidence="2">Cytoplasm</location>
        <location evidence="2">Cytoskeleton</location>
        <location evidence="2">Actin patch</location>
    </subcellularLocation>
    <subcellularLocation>
        <location evidence="1">Endosome membrane</location>
        <topology evidence="1">Peripheral membrane protein</topology>
        <orientation evidence="1">Cytoplasmic side</orientation>
    </subcellularLocation>
</comment>
<dbReference type="GO" id="GO:0010008">
    <property type="term" value="C:endosome membrane"/>
    <property type="evidence" value="ECO:0007669"/>
    <property type="project" value="UniProtKB-SubCell"/>
</dbReference>
<dbReference type="InterPro" id="IPR013761">
    <property type="entry name" value="SAM/pointed_sf"/>
</dbReference>
<accession>A0A292PQ98</accession>
<dbReference type="SUPFAM" id="SSF50044">
    <property type="entry name" value="SH3-domain"/>
    <property type="match status" value="3"/>
</dbReference>
<feature type="compositionally biased region" description="Basic and acidic residues" evidence="16">
    <location>
        <begin position="221"/>
        <end position="230"/>
    </location>
</feature>
<dbReference type="InterPro" id="IPR035821">
    <property type="entry name" value="Sla1_SH3_3"/>
</dbReference>
<dbReference type="CDD" id="cd11773">
    <property type="entry name" value="SH3_Sla1p_1"/>
    <property type="match status" value="1"/>
</dbReference>
<feature type="region of interest" description="Disordered" evidence="16">
    <location>
        <begin position="744"/>
        <end position="929"/>
    </location>
</feature>
<dbReference type="GO" id="GO:0030833">
    <property type="term" value="P:regulation of actin filament polymerization"/>
    <property type="evidence" value="ECO:0007669"/>
    <property type="project" value="TreeGrafter"/>
</dbReference>
<evidence type="ECO:0000256" key="13">
    <source>
        <dbReference type="ARBA" id="ARBA00023203"/>
    </source>
</evidence>
<evidence type="ECO:0000256" key="15">
    <source>
        <dbReference type="PROSITE-ProRule" id="PRU00192"/>
    </source>
</evidence>
<dbReference type="GO" id="GO:0003779">
    <property type="term" value="F:actin binding"/>
    <property type="evidence" value="ECO:0007669"/>
    <property type="project" value="UniProtKB-KW"/>
</dbReference>
<dbReference type="InterPro" id="IPR056996">
    <property type="entry name" value="PH_SLA1"/>
</dbReference>
<feature type="region of interest" description="Disordered" evidence="16">
    <location>
        <begin position="125"/>
        <end position="299"/>
    </location>
</feature>
<feature type="compositionally biased region" description="Basic and acidic residues" evidence="16">
    <location>
        <begin position="239"/>
        <end position="260"/>
    </location>
</feature>
<dbReference type="AlphaFoldDB" id="A0A292PQ98"/>
<dbReference type="Gene3D" id="2.30.30.40">
    <property type="entry name" value="SH3 Domains"/>
    <property type="match status" value="3"/>
</dbReference>
<dbReference type="Pfam" id="PF14604">
    <property type="entry name" value="SH3_9"/>
    <property type="match status" value="1"/>
</dbReference>
<evidence type="ECO:0000256" key="3">
    <source>
        <dbReference type="ARBA" id="ARBA00004413"/>
    </source>
</evidence>
<evidence type="ECO:0000313" key="18">
    <source>
        <dbReference type="EMBL" id="CUS08637.1"/>
    </source>
</evidence>
<protein>
    <recommendedName>
        <fullName evidence="5">Actin cytoskeleton-regulatory complex protein SLA1</fullName>
    </recommendedName>
</protein>
<gene>
    <name evidence="18" type="ORF">GSTUAT00007282001</name>
</gene>
<dbReference type="Proteomes" id="UP001412239">
    <property type="component" value="Unassembled WGS sequence"/>
</dbReference>
<keyword evidence="10" id="KW-0677">Repeat</keyword>
<dbReference type="SMART" id="SM00326">
    <property type="entry name" value="SH3"/>
    <property type="match status" value="3"/>
</dbReference>
<evidence type="ECO:0000256" key="4">
    <source>
        <dbReference type="ARBA" id="ARBA00007948"/>
    </source>
</evidence>
<feature type="compositionally biased region" description="Polar residues" evidence="16">
    <location>
        <begin position="522"/>
        <end position="538"/>
    </location>
</feature>
<feature type="domain" description="SH3" evidence="17">
    <location>
        <begin position="4"/>
        <end position="70"/>
    </location>
</feature>
<evidence type="ECO:0000256" key="11">
    <source>
        <dbReference type="ARBA" id="ARBA00022753"/>
    </source>
</evidence>
<dbReference type="GO" id="GO:0042802">
    <property type="term" value="F:identical protein binding"/>
    <property type="evidence" value="ECO:0007669"/>
    <property type="project" value="InterPro"/>
</dbReference>
<proteinExistence type="inferred from homology"/>
<dbReference type="PRINTS" id="PR00452">
    <property type="entry name" value="SH3DOMAIN"/>
</dbReference>
<evidence type="ECO:0000259" key="17">
    <source>
        <dbReference type="PROSITE" id="PS50002"/>
    </source>
</evidence>
<evidence type="ECO:0000256" key="9">
    <source>
        <dbReference type="ARBA" id="ARBA00022583"/>
    </source>
</evidence>
<feature type="compositionally biased region" description="Low complexity" evidence="16">
    <location>
        <begin position="912"/>
        <end position="929"/>
    </location>
</feature>
<dbReference type="GO" id="GO:0043130">
    <property type="term" value="F:ubiquitin binding"/>
    <property type="evidence" value="ECO:0007669"/>
    <property type="project" value="InterPro"/>
</dbReference>
<feature type="compositionally biased region" description="Polar residues" evidence="16">
    <location>
        <begin position="1187"/>
        <end position="1200"/>
    </location>
</feature>
<comment type="similarity">
    <text evidence="4">Belongs to the SLA1 family.</text>
</comment>
<dbReference type="Pfam" id="PF03983">
    <property type="entry name" value="SHD1"/>
    <property type="match status" value="1"/>
</dbReference>
<keyword evidence="9" id="KW-0254">Endocytosis</keyword>
<sequence>MTSPFLGVYTAVYAYTPRDDQELTLEEGDLLYILEKSSEDDWWKAKKKSTGEEEEPIGLVPVTYIEEAKPVSKSKALYSYTRQTDEEVSFTEDATLDVYDDVSDPDWALVGYNGEFGFAPTNYIEKIGAGEGNPPASPTAASPPSPVQTPAATSKHVSFSSPPREDTPPPPTPPRPQSQEYSSTQSPAPVVDQRTPQRPVSSPRSPTSGMASPTGSASQSYRDRDQERSHERSHHRHNREHDRGREQRSKQERKYVHELSDSEDEDGPRIPFRRPGQPRHGVEGGHNHGRDSPPIPPGFQTYPVQEVDSRKKRAATLGLGHTRIILLPDKSSRPKEEWSVEDLKGYNVEGKHVFLELEKPNRSLDLHAGSKDAAEQIISALSEIRGAVKAAVISEVFAAASGGGKRSDIGTVLCDFAAQGEDEVSVTTGDEVLILDESNDEWWLVRRQVNGMEGVVPASFIERGRSKVVTSGIMASPSDPKERIRMQEYGGGRGASGIPQRTSSLAGNHSRDDRRRRPDSIASDQAGSGKQSMPQPNRSRYREAGPWAAILLTATITEPDSSQVRQWTDRTGNFKVEAQFIGCKDGKINLHKLNGVKIAVPVAKMSLEDLEYVEKRTGISLDEDKPLVGLRNRQKAPPQPQAGISIAPSSGRASSPAARSPQFQTGAPARPADGYDWFDFFLTCGVEVNNCQRYANSFQRDNMDESVLEIITPEVMRTLGLKEGDILRVMKKLDERFGRSTKKNGVRWEDEGSSGNQDGSLFSGPGGALKNNTRKGRPPPAIQTPDSVDPKAFEQQSEIKSPEAPAPVSKSPPAQEAPKAEGFEDSAWDVKPTSKPQSPPPQQPPRVTSPAAPATVSAPDQQQQPAAVPPQQPAVTGALGDLLSLSTPPLQPTIQSPPPPQIPVQSAPPPTAQQLPLPQAPPQQQQAFVPQQTGIGFQNANIPSPPPMPGQFGMQQPNAMNTFNTMNQSTNQLHQGRQRPLAPAITGVTGGNLSIPPPPARPVSAPQNFTTSNSAPIPLTPSFTGTQQPMGYGSSQTQQFPFQSYVGGVPSSLSMQPTGHTFSTLSTGFSVPTMSMNGRPLNTGIQQPMPQHPPTPAFQAPIISQPTGALLAQPYGIPQQQQQQQQTGFQSSINTQPTGRGFGVNSVLPPALIPQPTGLKPATALMPQKTGPPPTVKFGVDAKKLTPQPTGRANLSKAST</sequence>
<keyword evidence="19" id="KW-1185">Reference proteome</keyword>
<reference evidence="18" key="1">
    <citation type="submission" date="2015-10" db="EMBL/GenBank/DDBJ databases">
        <authorList>
            <person name="Regsiter A."/>
            <person name="william w."/>
        </authorList>
    </citation>
    <scope>NUCLEOTIDE SEQUENCE</scope>
    <source>
        <strain evidence="18">Montdore</strain>
    </source>
</reference>
<keyword evidence="7" id="KW-1003">Cell membrane</keyword>
<dbReference type="InterPro" id="IPR035800">
    <property type="entry name" value="Sla1_SH3_1"/>
</dbReference>
<feature type="compositionally biased region" description="Polar residues" evidence="16">
    <location>
        <begin position="194"/>
        <end position="220"/>
    </location>
</feature>
<dbReference type="PANTHER" id="PTHR15735:SF19">
    <property type="entry name" value="ACTIN CYTOSKELETON-REGULATORY COMPLEX PROTEIN SLA1"/>
    <property type="match status" value="1"/>
</dbReference>
<feature type="compositionally biased region" description="Low complexity" evidence="16">
    <location>
        <begin position="642"/>
        <end position="660"/>
    </location>
</feature>
<feature type="region of interest" description="Disordered" evidence="16">
    <location>
        <begin position="489"/>
        <end position="540"/>
    </location>
</feature>
<evidence type="ECO:0000256" key="2">
    <source>
        <dbReference type="ARBA" id="ARBA00004134"/>
    </source>
</evidence>
<feature type="compositionally biased region" description="Pro residues" evidence="16">
    <location>
        <begin position="889"/>
        <end position="911"/>
    </location>
</feature>
<dbReference type="GO" id="GO:0030674">
    <property type="term" value="F:protein-macromolecule adaptor activity"/>
    <property type="evidence" value="ECO:0007669"/>
    <property type="project" value="InterPro"/>
</dbReference>
<feature type="compositionally biased region" description="Basic and acidic residues" evidence="16">
    <location>
        <begin position="280"/>
        <end position="291"/>
    </location>
</feature>
<keyword evidence="13" id="KW-0009">Actin-binding</keyword>
<feature type="domain" description="SH3" evidence="17">
    <location>
        <begin position="71"/>
        <end position="129"/>
    </location>
</feature>
<dbReference type="EMBL" id="LN891121">
    <property type="protein sequence ID" value="CUS08637.1"/>
    <property type="molecule type" value="Genomic_DNA"/>
</dbReference>
<name>A0A292PQ98_9PEZI</name>
<dbReference type="Gene3D" id="1.10.150.50">
    <property type="entry name" value="Transcription Factor, Ets-1"/>
    <property type="match status" value="1"/>
</dbReference>